<dbReference type="Pfam" id="PF00145">
    <property type="entry name" value="DNA_methylase"/>
    <property type="match status" value="2"/>
</dbReference>
<dbReference type="PANTHER" id="PTHR10629">
    <property type="entry name" value="CYTOSINE-SPECIFIC METHYLTRANSFERASE"/>
    <property type="match status" value="1"/>
</dbReference>
<keyword evidence="5" id="KW-0680">Restriction system</keyword>
<dbReference type="PRINTS" id="PR00105">
    <property type="entry name" value="C5METTRFRASE"/>
</dbReference>
<organism evidence="7 8">
    <name type="scientific">Kineosporia babensis</name>
    <dbReference type="NCBI Taxonomy" id="499548"/>
    <lineage>
        <taxon>Bacteria</taxon>
        <taxon>Bacillati</taxon>
        <taxon>Actinomycetota</taxon>
        <taxon>Actinomycetes</taxon>
        <taxon>Kineosporiales</taxon>
        <taxon>Kineosporiaceae</taxon>
        <taxon>Kineosporia</taxon>
    </lineage>
</organism>
<proteinExistence type="inferred from homology"/>
<keyword evidence="2 6" id="KW-0489">Methyltransferase</keyword>
<keyword evidence="3 6" id="KW-0808">Transferase</keyword>
<dbReference type="AlphaFoldDB" id="A0A9X1SYL3"/>
<name>A0A9X1SYL3_9ACTN</name>
<keyword evidence="8" id="KW-1185">Reference proteome</keyword>
<dbReference type="Proteomes" id="UP001138997">
    <property type="component" value="Unassembled WGS sequence"/>
</dbReference>
<feature type="active site" evidence="6">
    <location>
        <position position="83"/>
    </location>
</feature>
<dbReference type="Gene3D" id="3.40.50.150">
    <property type="entry name" value="Vaccinia Virus protein VP39"/>
    <property type="match status" value="1"/>
</dbReference>
<reference evidence="7" key="1">
    <citation type="submission" date="2021-11" db="EMBL/GenBank/DDBJ databases">
        <title>Streptomyces corallinus and Kineosporia corallina sp. nov., two new coral-derived marine actinobacteria.</title>
        <authorList>
            <person name="Buangrab K."/>
            <person name="Sutthacheep M."/>
            <person name="Yeemin T."/>
            <person name="Harunari E."/>
            <person name="Igarashi Y."/>
            <person name="Sripreechasak P."/>
            <person name="Kanchanasin P."/>
            <person name="Tanasupawat S."/>
            <person name="Phongsopitanun W."/>
        </authorList>
    </citation>
    <scope>NUCLEOTIDE SEQUENCE</scope>
    <source>
        <strain evidence="7">JCM 31032</strain>
    </source>
</reference>
<dbReference type="GO" id="GO:0003886">
    <property type="term" value="F:DNA (cytosine-5-)-methyltransferase activity"/>
    <property type="evidence" value="ECO:0007669"/>
    <property type="project" value="UniProtKB-EC"/>
</dbReference>
<dbReference type="Gene3D" id="3.90.120.10">
    <property type="entry name" value="DNA Methylase, subunit A, domain 2"/>
    <property type="match status" value="1"/>
</dbReference>
<dbReference type="GO" id="GO:0032259">
    <property type="term" value="P:methylation"/>
    <property type="evidence" value="ECO:0007669"/>
    <property type="project" value="UniProtKB-KW"/>
</dbReference>
<sequence>MGSDLSPTDEQGSIQMVDLFAGPGGLDVAATWLGLRASGVEWDRNARTTRAAAGLITAPEGDVRDNKPSDFPEASILVGGPPCQTFTVAGSGAGRRALTTVLDLVRRLGDNEDITETVDQLDDERTGLVLQPLHWALEAQKNGAAYKTIVLEQVPAVLPVWQGVGEVLKKKGYGVATGLLKTEQFGVPQTRRRAILIARLGEEEVFLPSPTHRHYNKGMVRSSGDSRLKEWATMGEALDPWRSPFTVVSNYGTGGDPKARGRRSHAEPAFTVTGKVSRNLLDDIVPVFKDRFTLEEAGRLQTFPAFYPWSGMDKAQQIGNAIPPRLAAHVLAAALGIDINLTQLDLAVKSAWDESRLINIVDGSD</sequence>
<dbReference type="InterPro" id="IPR029063">
    <property type="entry name" value="SAM-dependent_MTases_sf"/>
</dbReference>
<gene>
    <name evidence="7" type="ORF">LR394_39750</name>
</gene>
<dbReference type="GO" id="GO:0003677">
    <property type="term" value="F:DNA binding"/>
    <property type="evidence" value="ECO:0007669"/>
    <property type="project" value="TreeGrafter"/>
</dbReference>
<dbReference type="InterPro" id="IPR050390">
    <property type="entry name" value="C5-Methyltransferase"/>
</dbReference>
<accession>A0A9X1SYL3</accession>
<dbReference type="InterPro" id="IPR001525">
    <property type="entry name" value="C5_MeTfrase"/>
</dbReference>
<dbReference type="SUPFAM" id="SSF53335">
    <property type="entry name" value="S-adenosyl-L-methionine-dependent methyltransferases"/>
    <property type="match status" value="1"/>
</dbReference>
<evidence type="ECO:0000313" key="8">
    <source>
        <dbReference type="Proteomes" id="UP001138997"/>
    </source>
</evidence>
<evidence type="ECO:0000313" key="7">
    <source>
        <dbReference type="EMBL" id="MCD5317049.1"/>
    </source>
</evidence>
<comment type="similarity">
    <text evidence="6">Belongs to the class I-like SAM-binding methyltransferase superfamily. C5-methyltransferase family.</text>
</comment>
<evidence type="ECO:0000256" key="5">
    <source>
        <dbReference type="ARBA" id="ARBA00022747"/>
    </source>
</evidence>
<dbReference type="PANTHER" id="PTHR10629:SF52">
    <property type="entry name" value="DNA (CYTOSINE-5)-METHYLTRANSFERASE 1"/>
    <property type="match status" value="1"/>
</dbReference>
<dbReference type="RefSeq" id="WP_231449901.1">
    <property type="nucleotide sequence ID" value="NZ_JAJOMB010000040.1"/>
</dbReference>
<dbReference type="GO" id="GO:0044027">
    <property type="term" value="P:negative regulation of gene expression via chromosomal CpG island methylation"/>
    <property type="evidence" value="ECO:0007669"/>
    <property type="project" value="TreeGrafter"/>
</dbReference>
<evidence type="ECO:0000256" key="4">
    <source>
        <dbReference type="ARBA" id="ARBA00022691"/>
    </source>
</evidence>
<evidence type="ECO:0000256" key="1">
    <source>
        <dbReference type="ARBA" id="ARBA00011975"/>
    </source>
</evidence>
<keyword evidence="4 6" id="KW-0949">S-adenosyl-L-methionine</keyword>
<protein>
    <recommendedName>
        <fullName evidence="1">DNA (cytosine-5-)-methyltransferase</fullName>
        <ecNumber evidence="1">2.1.1.37</ecNumber>
    </recommendedName>
</protein>
<dbReference type="EC" id="2.1.1.37" evidence="1"/>
<dbReference type="PROSITE" id="PS51679">
    <property type="entry name" value="SAM_MT_C5"/>
    <property type="match status" value="1"/>
</dbReference>
<dbReference type="GO" id="GO:0009307">
    <property type="term" value="P:DNA restriction-modification system"/>
    <property type="evidence" value="ECO:0007669"/>
    <property type="project" value="UniProtKB-KW"/>
</dbReference>
<evidence type="ECO:0000256" key="2">
    <source>
        <dbReference type="ARBA" id="ARBA00022603"/>
    </source>
</evidence>
<evidence type="ECO:0000256" key="3">
    <source>
        <dbReference type="ARBA" id="ARBA00022679"/>
    </source>
</evidence>
<dbReference type="EMBL" id="JAJOMB010000040">
    <property type="protein sequence ID" value="MCD5317049.1"/>
    <property type="molecule type" value="Genomic_DNA"/>
</dbReference>
<evidence type="ECO:0000256" key="6">
    <source>
        <dbReference type="PROSITE-ProRule" id="PRU01016"/>
    </source>
</evidence>
<comment type="caution">
    <text evidence="7">The sequence shown here is derived from an EMBL/GenBank/DDBJ whole genome shotgun (WGS) entry which is preliminary data.</text>
</comment>